<evidence type="ECO:0000256" key="2">
    <source>
        <dbReference type="ARBA" id="ARBA00022801"/>
    </source>
</evidence>
<organism evidence="5 6">
    <name type="scientific">Mariprofundus erugo</name>
    <dbReference type="NCBI Taxonomy" id="2528639"/>
    <lineage>
        <taxon>Bacteria</taxon>
        <taxon>Pseudomonadati</taxon>
        <taxon>Pseudomonadota</taxon>
        <taxon>Candidatius Mariprofundia</taxon>
        <taxon>Mariprofundales</taxon>
        <taxon>Mariprofundaceae</taxon>
        <taxon>Mariprofundus</taxon>
    </lineage>
</organism>
<dbReference type="Proteomes" id="UP000306585">
    <property type="component" value="Unassembled WGS sequence"/>
</dbReference>
<name>A0A5R9GW16_9PROT</name>
<proteinExistence type="inferred from homology"/>
<dbReference type="Pfam" id="PF00561">
    <property type="entry name" value="Abhydrolase_1"/>
    <property type="match status" value="1"/>
</dbReference>
<keyword evidence="2 5" id="KW-0378">Hydrolase</keyword>
<dbReference type="SUPFAM" id="SSF53474">
    <property type="entry name" value="alpha/beta-Hydrolases"/>
    <property type="match status" value="1"/>
</dbReference>
<feature type="signal peptide" evidence="3">
    <location>
        <begin position="1"/>
        <end position="19"/>
    </location>
</feature>
<accession>A0A5R9GW16</accession>
<protein>
    <submittedName>
        <fullName evidence="5">Alpha/beta hydrolase</fullName>
    </submittedName>
</protein>
<dbReference type="InterPro" id="IPR050228">
    <property type="entry name" value="Carboxylesterase_BioH"/>
</dbReference>
<evidence type="ECO:0000313" key="6">
    <source>
        <dbReference type="Proteomes" id="UP000306585"/>
    </source>
</evidence>
<evidence type="ECO:0000256" key="1">
    <source>
        <dbReference type="ARBA" id="ARBA00010088"/>
    </source>
</evidence>
<feature type="chain" id="PRO_5024394706" evidence="3">
    <location>
        <begin position="20"/>
        <end position="358"/>
    </location>
</feature>
<evidence type="ECO:0000313" key="5">
    <source>
        <dbReference type="EMBL" id="TLS69085.1"/>
    </source>
</evidence>
<dbReference type="PRINTS" id="PR00793">
    <property type="entry name" value="PROAMNOPTASE"/>
</dbReference>
<dbReference type="EMBL" id="VBRY01000001">
    <property type="protein sequence ID" value="TLS69085.1"/>
    <property type="molecule type" value="Genomic_DNA"/>
</dbReference>
<dbReference type="GO" id="GO:0008233">
    <property type="term" value="F:peptidase activity"/>
    <property type="evidence" value="ECO:0007669"/>
    <property type="project" value="InterPro"/>
</dbReference>
<dbReference type="AlphaFoldDB" id="A0A5R9GW16"/>
<keyword evidence="6" id="KW-1185">Reference proteome</keyword>
<dbReference type="PANTHER" id="PTHR43194">
    <property type="entry name" value="HYDROLASE ALPHA/BETA FOLD FAMILY"/>
    <property type="match status" value="1"/>
</dbReference>
<feature type="domain" description="AB hydrolase-1" evidence="4">
    <location>
        <begin position="57"/>
        <end position="152"/>
    </location>
</feature>
<evidence type="ECO:0000256" key="3">
    <source>
        <dbReference type="SAM" id="SignalP"/>
    </source>
</evidence>
<dbReference type="GO" id="GO:0006508">
    <property type="term" value="P:proteolysis"/>
    <property type="evidence" value="ECO:0007669"/>
    <property type="project" value="InterPro"/>
</dbReference>
<gene>
    <name evidence="5" type="ORF">FEF65_00915</name>
</gene>
<evidence type="ECO:0000259" key="4">
    <source>
        <dbReference type="Pfam" id="PF00561"/>
    </source>
</evidence>
<dbReference type="PANTHER" id="PTHR43194:SF2">
    <property type="entry name" value="PEROXISOMAL MEMBRANE PROTEIN LPX1"/>
    <property type="match status" value="1"/>
</dbReference>
<dbReference type="RefSeq" id="WP_138237900.1">
    <property type="nucleotide sequence ID" value="NZ_VBRY01000001.1"/>
</dbReference>
<keyword evidence="3" id="KW-0732">Signal</keyword>
<dbReference type="InterPro" id="IPR029058">
    <property type="entry name" value="AB_hydrolase_fold"/>
</dbReference>
<dbReference type="InterPro" id="IPR002410">
    <property type="entry name" value="Peptidase_S33"/>
</dbReference>
<dbReference type="Gene3D" id="3.40.50.1820">
    <property type="entry name" value="alpha/beta hydrolase"/>
    <property type="match status" value="1"/>
</dbReference>
<comment type="caution">
    <text evidence="5">The sequence shown here is derived from an EMBL/GenBank/DDBJ whole genome shotgun (WGS) entry which is preliminary data.</text>
</comment>
<comment type="similarity">
    <text evidence="1">Belongs to the peptidase S33 family.</text>
</comment>
<dbReference type="InterPro" id="IPR000073">
    <property type="entry name" value="AB_hydrolase_1"/>
</dbReference>
<reference evidence="5 6" key="1">
    <citation type="journal article" date="2019" name="Appl. Environ. Microbiol.">
        <title>Environmental Evidence and Genomic Insight of Iron-oxidizing Bacteria Preference Towards More Corrosion Resistant Stainless Steel at Higher Salinities.</title>
        <authorList>
            <person name="Garrison C.E."/>
            <person name="Price K.A."/>
            <person name="Field E.K."/>
        </authorList>
    </citation>
    <scope>NUCLEOTIDE SEQUENCE [LARGE SCALE GENOMIC DNA]</scope>
    <source>
        <strain evidence="5 6">P3</strain>
    </source>
</reference>
<sequence length="358" mass="40599">MRKYLFMIPVMVSLFFAAAGGQQAWGGEGLVPGKPYQLSLNGLRQTILIHANNSANPVLLVLHGGPGYAMLPLMHRLHPQLEDAFTVVNWDQRGAGLSPESDPARLTLHQLVEDAHALSRWLMARFGQRKIYLLGHSFGTVIGLKLIKQYPDDYFAFIGAGQTISVIKNEQYSYDRVSQQAKNHADTEAIQLLHAIGRPGNDGEYPGKIPDQYADTFDDPSEVTMFYVGHDGGEVYGSESSDEIDALILDSGLYDKNDWLKRWKFSQSLFNDPDVWRFDATDESQGFQSFRVPVYFFMGQYDYDTPVNLFETYYPLIHSRKQYIRFEHSAHFPFYEEPAKFRSELLRIKSDTQAGGSS</sequence>